<proteinExistence type="inferred from homology"/>
<organism evidence="5 6">
    <name type="scientific">Thalassoglobus neptunius</name>
    <dbReference type="NCBI Taxonomy" id="1938619"/>
    <lineage>
        <taxon>Bacteria</taxon>
        <taxon>Pseudomonadati</taxon>
        <taxon>Planctomycetota</taxon>
        <taxon>Planctomycetia</taxon>
        <taxon>Planctomycetales</taxon>
        <taxon>Planctomycetaceae</taxon>
        <taxon>Thalassoglobus</taxon>
    </lineage>
</organism>
<dbReference type="SUPFAM" id="SSF50998">
    <property type="entry name" value="Quinoprotein alcohol dehydrogenase-like"/>
    <property type="match status" value="1"/>
</dbReference>
<dbReference type="Gene3D" id="2.140.10.10">
    <property type="entry name" value="Quinoprotein alcohol dehydrogenase-like superfamily"/>
    <property type="match status" value="1"/>
</dbReference>
<dbReference type="InterPro" id="IPR011047">
    <property type="entry name" value="Quinoprotein_ADH-like_sf"/>
</dbReference>
<keyword evidence="3 5" id="KW-0560">Oxidoreductase</keyword>
<feature type="domain" description="Pyrrolo-quinoline quinone repeat" evidence="4">
    <location>
        <begin position="31"/>
        <end position="601"/>
    </location>
</feature>
<dbReference type="GO" id="GO:0016020">
    <property type="term" value="C:membrane"/>
    <property type="evidence" value="ECO:0007669"/>
    <property type="project" value="InterPro"/>
</dbReference>
<comment type="cofactor">
    <cofactor evidence="1">
        <name>pyrroloquinoline quinone</name>
        <dbReference type="ChEBI" id="CHEBI:58442"/>
    </cofactor>
</comment>
<evidence type="ECO:0000259" key="4">
    <source>
        <dbReference type="Pfam" id="PF01011"/>
    </source>
</evidence>
<dbReference type="Pfam" id="PF01011">
    <property type="entry name" value="PQQ"/>
    <property type="match status" value="1"/>
</dbReference>
<dbReference type="PANTHER" id="PTHR32303">
    <property type="entry name" value="QUINOPROTEIN ALCOHOL DEHYDROGENASE (CYTOCHROME C)"/>
    <property type="match status" value="1"/>
</dbReference>
<name>A0A5C5X3F3_9PLAN</name>
<sequence>MRSILIVMSVMTWLAAKPMDLFGDHPSGANWETVGGDRGCQRYSTLSQINRENVDQLEVAWVYRTGELDRERKKTIECTPLVIDGVMYLSTGHLRVVALNAETGEQLWEFDPFANHTAAGPLASGGVNRGLAWWSDQKPDGERRILHGTSDGRLFSIDARTGQLDPKFGNGGIKDLREDFEEDLSKMAYGPTSAPAICGDIVFLGVSNGEGPNIAAPGDIRAFDVRTGRQLWRFHTVPRPGEKGHETWEGDSWKYRGGANAWGGLSVDVERNLVFAGLGSAAFDFYGGDRHGENLYANSTVALDASSGELKWHFQTLRHDLWDHDLPVYPNLVTVTHEGKRIPAVAQVTKTGFVYLFDRESGEPLFEIEERPVPQSDVPGEQASPTQPIPVKPPPFSVQHFDKSNVTDIAEANREYVLKELQKIRTGPAFSPPSLQGTVVTPGFHGGANWSGASFDPETGILYVNSNNVPNVMTLVESPPGAKYKYGHRGYKQIRDQEGYPGIKPPWGVLTAIDLNQGEFAWQVPLGEYEELTERGIPQTGTETFGGTIVTAGGLVFIGGTKDEKFRAFDKSTGEVLWESQLPAGGYATPSTYEVNGRQYVVIAAGGAGKLGTRAGDAFVVFALPEGGN</sequence>
<evidence type="ECO:0000313" key="6">
    <source>
        <dbReference type="Proteomes" id="UP000317243"/>
    </source>
</evidence>
<dbReference type="EMBL" id="SIHI01000001">
    <property type="protein sequence ID" value="TWT57159.1"/>
    <property type="molecule type" value="Genomic_DNA"/>
</dbReference>
<dbReference type="AlphaFoldDB" id="A0A5C5X3F3"/>
<comment type="similarity">
    <text evidence="2">Belongs to the bacterial PQQ dehydrogenase family.</text>
</comment>
<dbReference type="SMART" id="SM00564">
    <property type="entry name" value="PQQ"/>
    <property type="match status" value="5"/>
</dbReference>
<dbReference type="GO" id="GO:0048038">
    <property type="term" value="F:quinone binding"/>
    <property type="evidence" value="ECO:0007669"/>
    <property type="project" value="InterPro"/>
</dbReference>
<dbReference type="OrthoDB" id="9794322at2"/>
<gene>
    <name evidence="5" type="primary">gcd</name>
    <name evidence="5" type="ORF">KOR42_05170</name>
</gene>
<comment type="caution">
    <text evidence="5">The sequence shown here is derived from an EMBL/GenBank/DDBJ whole genome shotgun (WGS) entry which is preliminary data.</text>
</comment>
<dbReference type="EC" id="1.1.5.2" evidence="5"/>
<evidence type="ECO:0000313" key="5">
    <source>
        <dbReference type="EMBL" id="TWT57159.1"/>
    </source>
</evidence>
<keyword evidence="6" id="KW-1185">Reference proteome</keyword>
<evidence type="ECO:0000256" key="1">
    <source>
        <dbReference type="ARBA" id="ARBA00001931"/>
    </source>
</evidence>
<protein>
    <submittedName>
        <fullName evidence="5">Quinoprotein glucose dehydrogenase</fullName>
        <ecNumber evidence="5">1.1.5.2</ecNumber>
    </submittedName>
</protein>
<accession>A0A5C5X3F3</accession>
<dbReference type="GO" id="GO:0008876">
    <property type="term" value="F:quinoprotein glucose dehydrogenase activity"/>
    <property type="evidence" value="ECO:0007669"/>
    <property type="project" value="UniProtKB-EC"/>
</dbReference>
<dbReference type="InterPro" id="IPR002372">
    <property type="entry name" value="PQQ_rpt_dom"/>
</dbReference>
<dbReference type="InterPro" id="IPR018391">
    <property type="entry name" value="PQQ_b-propeller_rpt"/>
</dbReference>
<dbReference type="Proteomes" id="UP000317243">
    <property type="component" value="Unassembled WGS sequence"/>
</dbReference>
<dbReference type="PANTHER" id="PTHR32303:SF4">
    <property type="entry name" value="QUINOPROTEIN GLUCOSE DEHYDROGENASE"/>
    <property type="match status" value="1"/>
</dbReference>
<dbReference type="InterPro" id="IPR017511">
    <property type="entry name" value="PQQ_mDH"/>
</dbReference>
<evidence type="ECO:0000256" key="3">
    <source>
        <dbReference type="ARBA" id="ARBA00023002"/>
    </source>
</evidence>
<dbReference type="CDD" id="cd10280">
    <property type="entry name" value="PQQ_mGDH"/>
    <property type="match status" value="1"/>
</dbReference>
<evidence type="ECO:0000256" key="2">
    <source>
        <dbReference type="ARBA" id="ARBA00008156"/>
    </source>
</evidence>
<reference evidence="5 6" key="1">
    <citation type="submission" date="2019-02" db="EMBL/GenBank/DDBJ databases">
        <title>Deep-cultivation of Planctomycetes and their phenomic and genomic characterization uncovers novel biology.</title>
        <authorList>
            <person name="Wiegand S."/>
            <person name="Jogler M."/>
            <person name="Boedeker C."/>
            <person name="Pinto D."/>
            <person name="Vollmers J."/>
            <person name="Rivas-Marin E."/>
            <person name="Kohn T."/>
            <person name="Peeters S.H."/>
            <person name="Heuer A."/>
            <person name="Rast P."/>
            <person name="Oberbeckmann S."/>
            <person name="Bunk B."/>
            <person name="Jeske O."/>
            <person name="Meyerdierks A."/>
            <person name="Storesund J.E."/>
            <person name="Kallscheuer N."/>
            <person name="Luecker S."/>
            <person name="Lage O.M."/>
            <person name="Pohl T."/>
            <person name="Merkel B.J."/>
            <person name="Hornburger P."/>
            <person name="Mueller R.-W."/>
            <person name="Bruemmer F."/>
            <person name="Labrenz M."/>
            <person name="Spormann A.M."/>
            <person name="Op Den Camp H."/>
            <person name="Overmann J."/>
            <person name="Amann R."/>
            <person name="Jetten M.S.M."/>
            <person name="Mascher T."/>
            <person name="Medema M.H."/>
            <person name="Devos D.P."/>
            <person name="Kaster A.-K."/>
            <person name="Ovreas L."/>
            <person name="Rohde M."/>
            <person name="Galperin M.Y."/>
            <person name="Jogler C."/>
        </authorList>
    </citation>
    <scope>NUCLEOTIDE SEQUENCE [LARGE SCALE GENOMIC DNA]</scope>
    <source>
        <strain evidence="5 6">KOR42</strain>
    </source>
</reference>